<evidence type="ECO:0000313" key="3">
    <source>
        <dbReference type="Proteomes" id="UP000001953"/>
    </source>
</evidence>
<feature type="region of interest" description="Disordered" evidence="1">
    <location>
        <begin position="1"/>
        <end position="30"/>
    </location>
</feature>
<reference evidence="2 3" key="1">
    <citation type="submission" date="2006-03" db="EMBL/GenBank/DDBJ databases">
        <title>Complete sequence of chromosome of Nitrobacter hamburgensis X14.</title>
        <authorList>
            <consortium name="US DOE Joint Genome Institute"/>
            <person name="Copeland A."/>
            <person name="Lucas S."/>
            <person name="Lapidus A."/>
            <person name="Barry K."/>
            <person name="Detter J.C."/>
            <person name="Glavina del Rio T."/>
            <person name="Hammon N."/>
            <person name="Israni S."/>
            <person name="Dalin E."/>
            <person name="Tice H."/>
            <person name="Pitluck S."/>
            <person name="Chain P."/>
            <person name="Malfatti S."/>
            <person name="Shin M."/>
            <person name="Vergez L."/>
            <person name="Schmutz J."/>
            <person name="Larimer F."/>
            <person name="Land M."/>
            <person name="Hauser L."/>
            <person name="Kyrpides N."/>
            <person name="Ivanova N."/>
            <person name="Ward B."/>
            <person name="Arp D."/>
            <person name="Klotz M."/>
            <person name="Stein L."/>
            <person name="O'Mullan G."/>
            <person name="Starkenburg S."/>
            <person name="Sayavedra L."/>
            <person name="Poret-Peterson A.T."/>
            <person name="Gentry M.E."/>
            <person name="Bruce D."/>
            <person name="Richardson P."/>
        </authorList>
    </citation>
    <scope>NUCLEOTIDE SEQUENCE [LARGE SCALE GENOMIC DNA]</scope>
    <source>
        <strain evidence="3">DSM 10229 / NCIMB 13809 / X14</strain>
    </source>
</reference>
<dbReference type="Proteomes" id="UP000001953">
    <property type="component" value="Chromosome"/>
</dbReference>
<evidence type="ECO:0000256" key="1">
    <source>
        <dbReference type="SAM" id="MobiDB-lite"/>
    </source>
</evidence>
<dbReference type="AlphaFoldDB" id="Q1QQ21"/>
<organism evidence="2 3">
    <name type="scientific">Nitrobacter hamburgensis (strain DSM 10229 / NCIMB 13809 / X14)</name>
    <dbReference type="NCBI Taxonomy" id="323097"/>
    <lineage>
        <taxon>Bacteria</taxon>
        <taxon>Pseudomonadati</taxon>
        <taxon>Pseudomonadota</taxon>
        <taxon>Alphaproteobacteria</taxon>
        <taxon>Hyphomicrobiales</taxon>
        <taxon>Nitrobacteraceae</taxon>
        <taxon>Nitrobacter</taxon>
    </lineage>
</organism>
<protein>
    <recommendedName>
        <fullName evidence="4">DUF3489 domain-containing protein</fullName>
    </recommendedName>
</protein>
<dbReference type="HOGENOM" id="CLU_155201_0_0_5"/>
<feature type="compositionally biased region" description="Basic and acidic residues" evidence="1">
    <location>
        <begin position="98"/>
        <end position="109"/>
    </location>
</feature>
<accession>Q1QQ21</accession>
<sequence>MSASKRKPKPAKAAKTRSRRTYKTKSKAGLATKPAKAVVAALRVKDRSSPSKQDSVLALLQRPKGVTIPEITEATGWQPHSVRGFLSGVVKKKLKLKVESSKDGSDRTYRIKGRASS</sequence>
<gene>
    <name evidence="2" type="ordered locus">Nham_0798</name>
</gene>
<evidence type="ECO:0000313" key="2">
    <source>
        <dbReference type="EMBL" id="ABE61676.1"/>
    </source>
</evidence>
<keyword evidence="3" id="KW-1185">Reference proteome</keyword>
<proteinExistence type="predicted"/>
<dbReference type="STRING" id="323097.Nham_0798"/>
<dbReference type="KEGG" id="nha:Nham_0798"/>
<dbReference type="Pfam" id="PF11994">
    <property type="entry name" value="DUF3489"/>
    <property type="match status" value="1"/>
</dbReference>
<dbReference type="RefSeq" id="WP_011509377.1">
    <property type="nucleotide sequence ID" value="NC_007964.1"/>
</dbReference>
<dbReference type="eggNOG" id="COG1595">
    <property type="taxonomic scope" value="Bacteria"/>
</dbReference>
<dbReference type="EMBL" id="CP000319">
    <property type="protein sequence ID" value="ABE61676.1"/>
    <property type="molecule type" value="Genomic_DNA"/>
</dbReference>
<dbReference type="OrthoDB" id="7206991at2"/>
<feature type="region of interest" description="Disordered" evidence="1">
    <location>
        <begin position="98"/>
        <end position="117"/>
    </location>
</feature>
<name>Q1QQ21_NITHX</name>
<evidence type="ECO:0008006" key="4">
    <source>
        <dbReference type="Google" id="ProtNLM"/>
    </source>
</evidence>
<dbReference type="InterPro" id="IPR021880">
    <property type="entry name" value="DUF3489"/>
</dbReference>
<feature type="compositionally biased region" description="Basic residues" evidence="1">
    <location>
        <begin position="1"/>
        <end position="26"/>
    </location>
</feature>